<dbReference type="GO" id="GO:0043565">
    <property type="term" value="F:sequence-specific DNA binding"/>
    <property type="evidence" value="ECO:0007669"/>
    <property type="project" value="InterPro"/>
</dbReference>
<dbReference type="InterPro" id="IPR002078">
    <property type="entry name" value="Sigma_54_int"/>
</dbReference>
<dbReference type="Gene3D" id="3.40.50.300">
    <property type="entry name" value="P-loop containing nucleotide triphosphate hydrolases"/>
    <property type="match status" value="1"/>
</dbReference>
<dbReference type="InterPro" id="IPR002197">
    <property type="entry name" value="HTH_Fis"/>
</dbReference>
<sequence>MPKIVLIAPDKQVFLQGKQVIGELDPEIETDLFLAREDRAVSLARKLENSDTAVIISRGGTARMIVEANIRIPVVEIPVTAEDLVFMMREAKRLTQKEHPRVLIAVFSNWLRDAMTVAEVMGIELTVFPRSSGAATDNTIARIARLAPTDFDIVIAGKGTLITAAKRGFKTLPPSTGMVAMKSAFLEAQRVALGRKLEKEHAQRFTTLVQSSSEGIISVDQDKVIQVLNPAAEHFLNCSADEIIGQRLDDCLPFANIDPCLEKAQETIGQTVQWGKSWLSFNIAPISVDNAITGAIITLQDVTRVQEMEARYRNEVLAKKFVARYTFDHIAGSSQRIEEARRIAAEMAAVDASVLISGESGTGKELFAQSIHNASARRNGPFVALNCAALPPNLLESELFGYVEGAFTGATKKGKPGLFEMAHRGTIFLDEISEMDKYGQSRLLRVLQEKQVMRLGDDKNIPVDVRIIAATNRNLGTAIDEGLFRQDLYYRLKVLTLKLPPLRARTGDIQLLAESFARKYNQLHGKRLKITRDAFDALARYAWPGNVRELMFFIERLVVIANEKIVTPEVITKYWEDSDDDIAPHALKKPSFSPAAPEENERDRILAALQDCRHNKKRAAAALGIDRSTLYRKLRQHGIDAG</sequence>
<dbReference type="InterPro" id="IPR000014">
    <property type="entry name" value="PAS"/>
</dbReference>
<dbReference type="InterPro" id="IPR009057">
    <property type="entry name" value="Homeodomain-like_sf"/>
</dbReference>
<dbReference type="FunFam" id="3.40.50.300:FF:000006">
    <property type="entry name" value="DNA-binding transcriptional regulator NtrC"/>
    <property type="match status" value="1"/>
</dbReference>
<dbReference type="InterPro" id="IPR025662">
    <property type="entry name" value="Sigma_54_int_dom_ATP-bd_1"/>
</dbReference>
<evidence type="ECO:0000256" key="4">
    <source>
        <dbReference type="ARBA" id="ARBA00023163"/>
    </source>
</evidence>
<keyword evidence="3" id="KW-0805">Transcription regulation</keyword>
<dbReference type="Gene3D" id="3.40.50.2300">
    <property type="match status" value="1"/>
</dbReference>
<dbReference type="SMART" id="SM00382">
    <property type="entry name" value="AAA"/>
    <property type="match status" value="1"/>
</dbReference>
<dbReference type="PROSITE" id="PS50045">
    <property type="entry name" value="SIGMA54_INTERACT_4"/>
    <property type="match status" value="1"/>
</dbReference>
<dbReference type="SUPFAM" id="SSF55785">
    <property type="entry name" value="PYP-like sensor domain (PAS domain)"/>
    <property type="match status" value="1"/>
</dbReference>
<dbReference type="Pfam" id="PF06506">
    <property type="entry name" value="PrpR_N"/>
    <property type="match status" value="1"/>
</dbReference>
<dbReference type="Pfam" id="PF00989">
    <property type="entry name" value="PAS"/>
    <property type="match status" value="1"/>
</dbReference>
<dbReference type="InterPro" id="IPR010524">
    <property type="entry name" value="Sig_transdc_resp-reg_PrpR_N"/>
</dbReference>
<dbReference type="InterPro" id="IPR035965">
    <property type="entry name" value="PAS-like_dom_sf"/>
</dbReference>
<gene>
    <name evidence="7" type="ORF">SAMN05660652_01002</name>
</gene>
<evidence type="ECO:0000313" key="7">
    <source>
        <dbReference type="EMBL" id="SDG95709.1"/>
    </source>
</evidence>
<dbReference type="GO" id="GO:0006355">
    <property type="term" value="P:regulation of DNA-templated transcription"/>
    <property type="evidence" value="ECO:0007669"/>
    <property type="project" value="InterPro"/>
</dbReference>
<protein>
    <submittedName>
        <fullName evidence="7">PAS domain S-box-containing protein</fullName>
    </submittedName>
</protein>
<evidence type="ECO:0000256" key="1">
    <source>
        <dbReference type="ARBA" id="ARBA00022741"/>
    </source>
</evidence>
<dbReference type="Pfam" id="PF02954">
    <property type="entry name" value="HTH_8"/>
    <property type="match status" value="1"/>
</dbReference>
<proteinExistence type="predicted"/>
<dbReference type="Pfam" id="PF00158">
    <property type="entry name" value="Sigma54_activat"/>
    <property type="match status" value="1"/>
</dbReference>
<dbReference type="SUPFAM" id="SSF52540">
    <property type="entry name" value="P-loop containing nucleoside triphosphate hydrolases"/>
    <property type="match status" value="1"/>
</dbReference>
<evidence type="ECO:0000259" key="6">
    <source>
        <dbReference type="PROSITE" id="PS50112"/>
    </source>
</evidence>
<name>A0A1G7YHF6_9RHOO</name>
<dbReference type="CDD" id="cd00130">
    <property type="entry name" value="PAS"/>
    <property type="match status" value="1"/>
</dbReference>
<dbReference type="Gene3D" id="3.40.50.10660">
    <property type="entry name" value="PrpR receptor domain-like"/>
    <property type="match status" value="1"/>
</dbReference>
<dbReference type="InterPro" id="IPR058031">
    <property type="entry name" value="AAA_lid_NorR"/>
</dbReference>
<dbReference type="Gene3D" id="3.30.450.20">
    <property type="entry name" value="PAS domain"/>
    <property type="match status" value="1"/>
</dbReference>
<dbReference type="PANTHER" id="PTHR32071">
    <property type="entry name" value="TRANSCRIPTIONAL REGULATORY PROTEIN"/>
    <property type="match status" value="1"/>
</dbReference>
<dbReference type="CDD" id="cd00009">
    <property type="entry name" value="AAA"/>
    <property type="match status" value="1"/>
</dbReference>
<dbReference type="OrthoDB" id="9761705at2"/>
<dbReference type="PRINTS" id="PR01590">
    <property type="entry name" value="HTHFIS"/>
</dbReference>
<dbReference type="Proteomes" id="UP000198607">
    <property type="component" value="Unassembled WGS sequence"/>
</dbReference>
<dbReference type="Gene3D" id="1.10.8.60">
    <property type="match status" value="1"/>
</dbReference>
<organism evidence="7 8">
    <name type="scientific">Propionivibrio dicarboxylicus</name>
    <dbReference type="NCBI Taxonomy" id="83767"/>
    <lineage>
        <taxon>Bacteria</taxon>
        <taxon>Pseudomonadati</taxon>
        <taxon>Pseudomonadota</taxon>
        <taxon>Betaproteobacteria</taxon>
        <taxon>Rhodocyclales</taxon>
        <taxon>Rhodocyclaceae</taxon>
        <taxon>Propionivibrio</taxon>
    </lineage>
</organism>
<dbReference type="SUPFAM" id="SSF46689">
    <property type="entry name" value="Homeodomain-like"/>
    <property type="match status" value="1"/>
</dbReference>
<keyword evidence="8" id="KW-1185">Reference proteome</keyword>
<dbReference type="RefSeq" id="WP_091934602.1">
    <property type="nucleotide sequence ID" value="NZ_FNCY01000002.1"/>
</dbReference>
<feature type="domain" description="Sigma-54 factor interaction" evidence="5">
    <location>
        <begin position="330"/>
        <end position="559"/>
    </location>
</feature>
<accession>A0A1G7YHF6</accession>
<evidence type="ECO:0000256" key="3">
    <source>
        <dbReference type="ARBA" id="ARBA00023015"/>
    </source>
</evidence>
<dbReference type="PANTHER" id="PTHR32071:SF57">
    <property type="entry name" value="C4-DICARBOXYLATE TRANSPORT TRANSCRIPTIONAL REGULATORY PROTEIN DCTD"/>
    <property type="match status" value="1"/>
</dbReference>
<dbReference type="Gene3D" id="1.10.10.60">
    <property type="entry name" value="Homeodomain-like"/>
    <property type="match status" value="1"/>
</dbReference>
<dbReference type="InterPro" id="IPR003593">
    <property type="entry name" value="AAA+_ATPase"/>
</dbReference>
<keyword evidence="4" id="KW-0804">Transcription</keyword>
<keyword evidence="2" id="KW-0067">ATP-binding</keyword>
<dbReference type="STRING" id="83767.SAMN05660652_01002"/>
<reference evidence="7 8" key="1">
    <citation type="submission" date="2016-10" db="EMBL/GenBank/DDBJ databases">
        <authorList>
            <person name="de Groot N.N."/>
        </authorList>
    </citation>
    <scope>NUCLEOTIDE SEQUENCE [LARGE SCALE GENOMIC DNA]</scope>
    <source>
        <strain evidence="7 8">DSM 5885</strain>
    </source>
</reference>
<evidence type="ECO:0000313" key="8">
    <source>
        <dbReference type="Proteomes" id="UP000198607"/>
    </source>
</evidence>
<dbReference type="PROSITE" id="PS50112">
    <property type="entry name" value="PAS"/>
    <property type="match status" value="1"/>
</dbReference>
<dbReference type="Pfam" id="PF25601">
    <property type="entry name" value="AAA_lid_14"/>
    <property type="match status" value="1"/>
</dbReference>
<feature type="domain" description="PAS" evidence="6">
    <location>
        <begin position="201"/>
        <end position="246"/>
    </location>
</feature>
<evidence type="ECO:0000256" key="2">
    <source>
        <dbReference type="ARBA" id="ARBA00022840"/>
    </source>
</evidence>
<dbReference type="InterPro" id="IPR027417">
    <property type="entry name" value="P-loop_NTPase"/>
</dbReference>
<dbReference type="EMBL" id="FNCY01000002">
    <property type="protein sequence ID" value="SDG95709.1"/>
    <property type="molecule type" value="Genomic_DNA"/>
</dbReference>
<dbReference type="NCBIfam" id="TIGR00229">
    <property type="entry name" value="sensory_box"/>
    <property type="match status" value="1"/>
</dbReference>
<dbReference type="SUPFAM" id="SSF159800">
    <property type="entry name" value="PrpR receptor domain-like"/>
    <property type="match status" value="1"/>
</dbReference>
<evidence type="ECO:0000259" key="5">
    <source>
        <dbReference type="PROSITE" id="PS50045"/>
    </source>
</evidence>
<dbReference type="GO" id="GO:0005524">
    <property type="term" value="F:ATP binding"/>
    <property type="evidence" value="ECO:0007669"/>
    <property type="project" value="UniProtKB-KW"/>
</dbReference>
<dbReference type="PROSITE" id="PS00675">
    <property type="entry name" value="SIGMA54_INTERACT_1"/>
    <property type="match status" value="1"/>
</dbReference>
<dbReference type="GO" id="GO:0000156">
    <property type="term" value="F:phosphorelay response regulator activity"/>
    <property type="evidence" value="ECO:0007669"/>
    <property type="project" value="InterPro"/>
</dbReference>
<keyword evidence="1" id="KW-0547">Nucleotide-binding</keyword>
<dbReference type="AlphaFoldDB" id="A0A1G7YHF6"/>
<dbReference type="InterPro" id="IPR013767">
    <property type="entry name" value="PAS_fold"/>
</dbReference>
<dbReference type="SMART" id="SM00091">
    <property type="entry name" value="PAS"/>
    <property type="match status" value="1"/>
</dbReference>